<evidence type="ECO:0000313" key="1">
    <source>
        <dbReference type="EMBL" id="XBT92364.1"/>
    </source>
</evidence>
<gene>
    <name evidence="1" type="ORF">ABM479_16525</name>
</gene>
<dbReference type="RefSeq" id="WP_349956732.1">
    <property type="nucleotide sequence ID" value="NZ_CP157960.1"/>
</dbReference>
<sequence>MMASGSESENEAIGEIPAEFAVDQAYYLNRYQDVAAAIEAKTFQSAEEHFRLYGLKEGRIPNKMYGDQFLRWLRARSGTVTTSAHREEPKAQVEELASLQGIEFFQSLDSKHRYWRARNKTEEREVFIKELVHVAPSLGERERIFVFNWLLANHEHSQVDVLLHTVQNIDDERILPSLAKAVDVYCIGTGRLGVLRDKLLRKIIESPLYDAALGEQIEAFTDGLVRSHACEIHARYNVVSDFALPRTTKQFPVASKKHIFVGFFGQLRFPQETLPRLADLFRTSFPRTSISFGLATWDKQGVRVLADDHPVNFACEQLPADFEAYCLTNGIHSVRRFSKAFPAIAMFLKRRAEEGQRVDADLIRGLVSSETYSAIDPDSYYMSGAGAVVSSSFPNQPYMLNQGRMWNRIARLGEMLTQAEKDRGAVTDVFLLRTDLRTSGDLVEHVKTLVDSDASDRRVLVDYDAHAIHLTGVGDRFFFAKREAAARIMDAERVMQETLQHGGFIKSAYYWLMQPHSYPQTLLYQHGLNVINIFPSDFGVQIYRGKMDLSSIREWVEMDLEETTDSNARAFLVSLLT</sequence>
<name>A0AAU7RQ87_9HYPH</name>
<proteinExistence type="predicted"/>
<accession>A0AAU7RQ87</accession>
<organism evidence="1">
    <name type="scientific">Rhizobium sp. ZPR3</name>
    <dbReference type="NCBI Taxonomy" id="3158967"/>
    <lineage>
        <taxon>Bacteria</taxon>
        <taxon>Pseudomonadati</taxon>
        <taxon>Pseudomonadota</taxon>
        <taxon>Alphaproteobacteria</taxon>
        <taxon>Hyphomicrobiales</taxon>
        <taxon>Rhizobiaceae</taxon>
        <taxon>Rhizobium/Agrobacterium group</taxon>
        <taxon>Rhizobium</taxon>
    </lineage>
</organism>
<dbReference type="EMBL" id="CP157960">
    <property type="protein sequence ID" value="XBT92364.1"/>
    <property type="molecule type" value="Genomic_DNA"/>
</dbReference>
<dbReference type="AlphaFoldDB" id="A0AAU7RQ87"/>
<reference evidence="1" key="1">
    <citation type="submission" date="2024-06" db="EMBL/GenBank/DDBJ databases">
        <authorList>
            <person name="Li T."/>
            <person name="Gao R."/>
        </authorList>
    </citation>
    <scope>NUCLEOTIDE SEQUENCE</scope>
    <source>
        <strain evidence="1">ZPR3</strain>
    </source>
</reference>
<protein>
    <submittedName>
        <fullName evidence="1">Uncharacterized protein</fullName>
    </submittedName>
</protein>